<protein>
    <submittedName>
        <fullName evidence="1">Uncharacterized protein</fullName>
    </submittedName>
</protein>
<dbReference type="EMBL" id="CP042913">
    <property type="protein sequence ID" value="QEG37912.1"/>
    <property type="molecule type" value="Genomic_DNA"/>
</dbReference>
<accession>A0A5B9QJM0</accession>
<dbReference type="Proteomes" id="UP000323917">
    <property type="component" value="Chromosome"/>
</dbReference>
<dbReference type="InterPro" id="IPR014057">
    <property type="entry name" value="HI1420"/>
</dbReference>
<dbReference type="OrthoDB" id="9798416at2"/>
<dbReference type="AlphaFoldDB" id="A0A5B9QJM0"/>
<dbReference type="RefSeq" id="WP_148076079.1">
    <property type="nucleotide sequence ID" value="NZ_CP042913.1"/>
</dbReference>
<gene>
    <name evidence="1" type="ORF">Pr1d_52600</name>
</gene>
<evidence type="ECO:0000313" key="2">
    <source>
        <dbReference type="Proteomes" id="UP000323917"/>
    </source>
</evidence>
<name>A0A5B9QJM0_9BACT</name>
<sequence>MALTSDYQEELLERLSDPEYAAGYISACAAEGQEEFLLGLRNVTEALGGVGQLASTTELNRQGLYDMLSEDGNPRLSSLFSVFGAIGMQLGCVPASK</sequence>
<dbReference type="KEGG" id="bgok:Pr1d_52600"/>
<keyword evidence="2" id="KW-1185">Reference proteome</keyword>
<dbReference type="Pfam" id="PF21716">
    <property type="entry name" value="dnstrm_HI1420"/>
    <property type="match status" value="1"/>
</dbReference>
<proteinExistence type="predicted"/>
<reference evidence="1 2" key="1">
    <citation type="submission" date="2019-08" db="EMBL/GenBank/DDBJ databases">
        <title>Deep-cultivation of Planctomycetes and their phenomic and genomic characterization uncovers novel biology.</title>
        <authorList>
            <person name="Wiegand S."/>
            <person name="Jogler M."/>
            <person name="Boedeker C."/>
            <person name="Pinto D."/>
            <person name="Vollmers J."/>
            <person name="Rivas-Marin E."/>
            <person name="Kohn T."/>
            <person name="Peeters S.H."/>
            <person name="Heuer A."/>
            <person name="Rast P."/>
            <person name="Oberbeckmann S."/>
            <person name="Bunk B."/>
            <person name="Jeske O."/>
            <person name="Meyerdierks A."/>
            <person name="Storesund J.E."/>
            <person name="Kallscheuer N."/>
            <person name="Luecker S."/>
            <person name="Lage O.M."/>
            <person name="Pohl T."/>
            <person name="Merkel B.J."/>
            <person name="Hornburger P."/>
            <person name="Mueller R.-W."/>
            <person name="Bruemmer F."/>
            <person name="Labrenz M."/>
            <person name="Spormann A.M."/>
            <person name="Op den Camp H."/>
            <person name="Overmann J."/>
            <person name="Amann R."/>
            <person name="Jetten M.S.M."/>
            <person name="Mascher T."/>
            <person name="Medema M.H."/>
            <person name="Devos D.P."/>
            <person name="Kaster A.-K."/>
            <person name="Ovreas L."/>
            <person name="Rohde M."/>
            <person name="Galperin M.Y."/>
            <person name="Jogler C."/>
        </authorList>
    </citation>
    <scope>NUCLEOTIDE SEQUENCE [LARGE SCALE GENOMIC DNA]</scope>
    <source>
        <strain evidence="1 2">Pr1d</strain>
    </source>
</reference>
<organism evidence="1 2">
    <name type="scientific">Bythopirellula goksoeyrii</name>
    <dbReference type="NCBI Taxonomy" id="1400387"/>
    <lineage>
        <taxon>Bacteria</taxon>
        <taxon>Pseudomonadati</taxon>
        <taxon>Planctomycetota</taxon>
        <taxon>Planctomycetia</taxon>
        <taxon>Pirellulales</taxon>
        <taxon>Lacipirellulaceae</taxon>
        <taxon>Bythopirellula</taxon>
    </lineage>
</organism>
<evidence type="ECO:0000313" key="1">
    <source>
        <dbReference type="EMBL" id="QEG37912.1"/>
    </source>
</evidence>